<organism evidence="1 2">
    <name type="scientific">Zalerion maritima</name>
    <dbReference type="NCBI Taxonomy" id="339359"/>
    <lineage>
        <taxon>Eukaryota</taxon>
        <taxon>Fungi</taxon>
        <taxon>Dikarya</taxon>
        <taxon>Ascomycota</taxon>
        <taxon>Pezizomycotina</taxon>
        <taxon>Sordariomycetes</taxon>
        <taxon>Lulworthiomycetidae</taxon>
        <taxon>Lulworthiales</taxon>
        <taxon>Lulworthiaceae</taxon>
        <taxon>Zalerion</taxon>
    </lineage>
</organism>
<name>A0AAD5WV89_9PEZI</name>
<evidence type="ECO:0000313" key="2">
    <source>
        <dbReference type="Proteomes" id="UP001201980"/>
    </source>
</evidence>
<proteinExistence type="predicted"/>
<reference evidence="1" key="1">
    <citation type="submission" date="2022-07" db="EMBL/GenBank/DDBJ databases">
        <title>Draft genome sequence of Zalerion maritima ATCC 34329, a (micro)plastics degrading marine fungus.</title>
        <authorList>
            <person name="Paco A."/>
            <person name="Goncalves M.F.M."/>
            <person name="Rocha-Santos T.A.P."/>
            <person name="Alves A."/>
        </authorList>
    </citation>
    <scope>NUCLEOTIDE SEQUENCE</scope>
    <source>
        <strain evidence="1">ATCC 34329</strain>
    </source>
</reference>
<protein>
    <submittedName>
        <fullName evidence="1">Uncharacterized protein</fullName>
    </submittedName>
</protein>
<evidence type="ECO:0000313" key="1">
    <source>
        <dbReference type="EMBL" id="KAJ2903216.1"/>
    </source>
</evidence>
<dbReference type="AlphaFoldDB" id="A0AAD5WV89"/>
<comment type="caution">
    <text evidence="1">The sequence shown here is derived from an EMBL/GenBank/DDBJ whole genome shotgun (WGS) entry which is preliminary data.</text>
</comment>
<accession>A0AAD5WV89</accession>
<gene>
    <name evidence="1" type="ORF">MKZ38_010252</name>
</gene>
<dbReference type="EMBL" id="JAKWBI020000088">
    <property type="protein sequence ID" value="KAJ2903216.1"/>
    <property type="molecule type" value="Genomic_DNA"/>
</dbReference>
<sequence length="132" mass="14822">MAPSDEIERFCGAFIHLDLQINQNRPPGHVISSNDSETINSSISEINSNSNAQQKFDILEKDVSLMTGLLEVLRFLDRVGTRMIGSGRFDSLYLRYIMETLAGTMGTHGDPWVTHGFCGATYMVIRNFYMVP</sequence>
<keyword evidence="2" id="KW-1185">Reference proteome</keyword>
<dbReference type="Proteomes" id="UP001201980">
    <property type="component" value="Unassembled WGS sequence"/>
</dbReference>